<evidence type="ECO:0000313" key="2">
    <source>
        <dbReference type="EMBL" id="KPG72520.1"/>
    </source>
</evidence>
<gene>
    <name evidence="2" type="ORF">AEQ48_22190</name>
</gene>
<sequence>MLSIGSSSFSPAMQASETGACESKENQAEEVNRKRKQEEDETEDKSPVIFKGTDGATYKMEGGQKSLIEAAPDAEDHITF</sequence>
<protein>
    <recommendedName>
        <fullName evidence="4">Lipoprotein</fullName>
    </recommendedName>
</protein>
<feature type="compositionally biased region" description="Basic and acidic residues" evidence="1">
    <location>
        <begin position="22"/>
        <end position="38"/>
    </location>
</feature>
<accession>A0ABR5M374</accession>
<evidence type="ECO:0000313" key="3">
    <source>
        <dbReference type="Proteomes" id="UP000037820"/>
    </source>
</evidence>
<feature type="region of interest" description="Disordered" evidence="1">
    <location>
        <begin position="1"/>
        <end position="80"/>
    </location>
</feature>
<dbReference type="Proteomes" id="UP000037820">
    <property type="component" value="Unassembled WGS sequence"/>
</dbReference>
<evidence type="ECO:0008006" key="4">
    <source>
        <dbReference type="Google" id="ProtNLM"/>
    </source>
</evidence>
<proteinExistence type="predicted"/>
<dbReference type="EMBL" id="LHOY01000034">
    <property type="protein sequence ID" value="KPG72520.1"/>
    <property type="molecule type" value="Genomic_DNA"/>
</dbReference>
<organism evidence="2 3">
    <name type="scientific">Pseudomonas libanensis</name>
    <dbReference type="NCBI Taxonomy" id="75588"/>
    <lineage>
        <taxon>Bacteria</taxon>
        <taxon>Pseudomonadati</taxon>
        <taxon>Pseudomonadota</taxon>
        <taxon>Gammaproteobacteria</taxon>
        <taxon>Pseudomonadales</taxon>
        <taxon>Pseudomonadaceae</taxon>
        <taxon>Pseudomonas</taxon>
    </lineage>
</organism>
<feature type="compositionally biased region" description="Polar residues" evidence="1">
    <location>
        <begin position="1"/>
        <end position="17"/>
    </location>
</feature>
<reference evidence="2 3" key="1">
    <citation type="submission" date="2015-07" db="EMBL/GenBank/DDBJ databases">
        <title>Whole genome sequencing of endophytes isolated from poison ivy (Toxicodendron radicans).</title>
        <authorList>
            <person name="Tran P.N."/>
            <person name="Lee Y.P."/>
            <person name="Gan H.M."/>
            <person name="Savka M.A."/>
        </authorList>
    </citation>
    <scope>NUCLEOTIDE SEQUENCE [LARGE SCALE GENOMIC DNA]</scope>
    <source>
        <strain evidence="2 3">RIT-PI-g</strain>
    </source>
</reference>
<keyword evidence="3" id="KW-1185">Reference proteome</keyword>
<comment type="caution">
    <text evidence="2">The sequence shown here is derived from an EMBL/GenBank/DDBJ whole genome shotgun (WGS) entry which is preliminary data.</text>
</comment>
<name>A0ABR5M374_9PSED</name>
<dbReference type="RefSeq" id="WP_046070898.1">
    <property type="nucleotide sequence ID" value="NZ_LHOY01000034.1"/>
</dbReference>
<evidence type="ECO:0000256" key="1">
    <source>
        <dbReference type="SAM" id="MobiDB-lite"/>
    </source>
</evidence>